<evidence type="ECO:0000313" key="6">
    <source>
        <dbReference type="RefSeq" id="XP_022098757.1"/>
    </source>
</evidence>
<dbReference type="Proteomes" id="UP000694845">
    <property type="component" value="Unplaced"/>
</dbReference>
<keyword evidence="5" id="KW-1185">Reference proteome</keyword>
<sequence>MATTDEKEAPNLVDLVMMSAEETSKHTPSNANTITHAEDLHISSDAVGVPCDKTEHGNMDRVTMDDPVAEDHDDENSSKQEETEVCTREHISPTETPEEGVQTQDQMSEDTKRSQAFEINSECVAMETGLQEDEMNQNGSEKERAITDEISEQADAIDEECPSYVPDYQKVPYQLTGAWQDFKHSPENFLKGCKWSPDGLCVLTNSDDNQLRLFNLPPEIYSQLQEEPIPELMSVLNIHEGELIYDYAWFPAMRSDQPETCCFASTCRDHPIHLWDAFSGELRCTYKPHNHLDEMATPHSLAFSTDGTKLYCGFNKMIRVFDMDRPGNTCEDRPTRDKTSGQSGIISCFAVNSDGLYAAGSYSKSIGLYAEPSGSMICMVQGQMGGVTHLMFSPDSNRLYSGGRKDPEIICWDMRNPGRVLFSLMRDVTTNQRMYFDLDSTGQYLVSGNQDGTVSVWDTSQPPVTEGSAGDSIIDPILRFTAHSDAVNGVSLNPTLPIMATASGQRKFPVPMATDDSDEDMSMLEELKEDNSLRLWYLMPAS</sequence>
<dbReference type="InterPro" id="IPR001680">
    <property type="entry name" value="WD40_rpt"/>
</dbReference>
<dbReference type="Gene3D" id="2.130.10.10">
    <property type="entry name" value="YVTN repeat-like/Quinoprotein amine dehydrogenase"/>
    <property type="match status" value="2"/>
</dbReference>
<feature type="repeat" description="WD" evidence="3">
    <location>
        <begin position="442"/>
        <end position="458"/>
    </location>
</feature>
<dbReference type="OMA" id="IRTWILP"/>
<dbReference type="PANTHER" id="PTHR13211:SF0">
    <property type="entry name" value="TELOMERASE CAJAL BODY PROTEIN 1"/>
    <property type="match status" value="1"/>
</dbReference>
<evidence type="ECO:0000256" key="4">
    <source>
        <dbReference type="SAM" id="MobiDB-lite"/>
    </source>
</evidence>
<dbReference type="KEGG" id="aplc:110983643"/>
<organism evidence="5 6">
    <name type="scientific">Acanthaster planci</name>
    <name type="common">Crown-of-thorns starfish</name>
    <dbReference type="NCBI Taxonomy" id="133434"/>
    <lineage>
        <taxon>Eukaryota</taxon>
        <taxon>Metazoa</taxon>
        <taxon>Echinodermata</taxon>
        <taxon>Eleutherozoa</taxon>
        <taxon>Asterozoa</taxon>
        <taxon>Asteroidea</taxon>
        <taxon>Valvatacea</taxon>
        <taxon>Valvatida</taxon>
        <taxon>Acanthasteridae</taxon>
        <taxon>Acanthaster</taxon>
    </lineage>
</organism>
<dbReference type="SMART" id="SM00320">
    <property type="entry name" value="WD40"/>
    <property type="match status" value="7"/>
</dbReference>
<dbReference type="InterPro" id="IPR051150">
    <property type="entry name" value="SWT21/TCAB1_mRNA_Telomere"/>
</dbReference>
<accession>A0A8B7Z1B2</accession>
<proteinExistence type="inferred from homology"/>
<keyword evidence="3" id="KW-0853">WD repeat</keyword>
<evidence type="ECO:0000313" key="5">
    <source>
        <dbReference type="Proteomes" id="UP000694845"/>
    </source>
</evidence>
<name>A0A8B7Z1B2_ACAPL</name>
<gene>
    <name evidence="6" type="primary">LOC110983643</name>
</gene>
<dbReference type="OrthoDB" id="239865at2759"/>
<dbReference type="InterPro" id="IPR015943">
    <property type="entry name" value="WD40/YVTN_repeat-like_dom_sf"/>
</dbReference>
<feature type="compositionally biased region" description="Basic and acidic residues" evidence="4">
    <location>
        <begin position="75"/>
        <end position="92"/>
    </location>
</feature>
<dbReference type="AlphaFoldDB" id="A0A8B7Z1B2"/>
<dbReference type="PANTHER" id="PTHR13211">
    <property type="entry name" value="TELOMERASE CAJAL BODY PROTEIN 1"/>
    <property type="match status" value="1"/>
</dbReference>
<dbReference type="GeneID" id="110983643"/>
<dbReference type="GO" id="GO:0003723">
    <property type="term" value="F:RNA binding"/>
    <property type="evidence" value="ECO:0007669"/>
    <property type="project" value="TreeGrafter"/>
</dbReference>
<dbReference type="RefSeq" id="XP_022098757.1">
    <property type="nucleotide sequence ID" value="XM_022243065.1"/>
</dbReference>
<protein>
    <recommendedName>
        <fullName evidence="2">WD repeat-containing protein 79</fullName>
    </recommendedName>
</protein>
<reference evidence="6" key="1">
    <citation type="submission" date="2025-08" db="UniProtKB">
        <authorList>
            <consortium name="RefSeq"/>
        </authorList>
    </citation>
    <scope>IDENTIFICATION</scope>
</reference>
<dbReference type="GO" id="GO:0030576">
    <property type="term" value="P:Cajal body organization"/>
    <property type="evidence" value="ECO:0007669"/>
    <property type="project" value="TreeGrafter"/>
</dbReference>
<evidence type="ECO:0000256" key="3">
    <source>
        <dbReference type="PROSITE-ProRule" id="PRU00221"/>
    </source>
</evidence>
<dbReference type="InterPro" id="IPR036322">
    <property type="entry name" value="WD40_repeat_dom_sf"/>
</dbReference>
<comment type="similarity">
    <text evidence="1">Belongs to the TCAB1 family.</text>
</comment>
<evidence type="ECO:0000256" key="1">
    <source>
        <dbReference type="ARBA" id="ARBA00038279"/>
    </source>
</evidence>
<dbReference type="Pfam" id="PF00400">
    <property type="entry name" value="WD40"/>
    <property type="match status" value="3"/>
</dbReference>
<dbReference type="SUPFAM" id="SSF50978">
    <property type="entry name" value="WD40 repeat-like"/>
    <property type="match status" value="1"/>
</dbReference>
<dbReference type="PROSITE" id="PS50082">
    <property type="entry name" value="WD_REPEATS_2"/>
    <property type="match status" value="1"/>
</dbReference>
<dbReference type="GO" id="GO:0015030">
    <property type="term" value="C:Cajal body"/>
    <property type="evidence" value="ECO:0007669"/>
    <property type="project" value="TreeGrafter"/>
</dbReference>
<feature type="region of interest" description="Disordered" evidence="4">
    <location>
        <begin position="56"/>
        <end position="114"/>
    </location>
</feature>
<evidence type="ECO:0000256" key="2">
    <source>
        <dbReference type="ARBA" id="ARBA00041558"/>
    </source>
</evidence>
<dbReference type="CTD" id="55135"/>